<evidence type="ECO:0000313" key="4">
    <source>
        <dbReference type="Proteomes" id="UP000838100"/>
    </source>
</evidence>
<dbReference type="InterPro" id="IPR052026">
    <property type="entry name" value="ExeA_AAA_ATPase_DNA-bind"/>
</dbReference>
<dbReference type="SMART" id="SM00382">
    <property type="entry name" value="AAA"/>
    <property type="match status" value="1"/>
</dbReference>
<keyword evidence="1" id="KW-0812">Transmembrane</keyword>
<dbReference type="Gene3D" id="3.90.70.10">
    <property type="entry name" value="Cysteine proteinases"/>
    <property type="match status" value="1"/>
</dbReference>
<feature type="domain" description="AAA+ ATPase" evidence="2">
    <location>
        <begin position="42"/>
        <end position="197"/>
    </location>
</feature>
<dbReference type="InterPro" id="IPR049945">
    <property type="entry name" value="AAA_22"/>
</dbReference>
<sequence length="590" mass="65394">MYSRYFGLQEPPFSIAPNPRYLYMSKRHREALAHLLYGVSGDGGFVLLTGEVGTGKTTISRSLLQQLPEQTDVAFILNPYQSTIELLATICDELGIAYISDEPTSKELIELLHHYLLSNHARGRNTVLMIDEAQLLPFQTLEQIRLLTNLETSSKKLLQIILIGQPELKTVLSRPELSQLAQRITARYHIGVMTQAEVKAYIVHRLQVAGSQSAGSLFPDRVVAEIYRLSNGVPRVVNVLCDRALLGTYSQHRLVVDKPTLKLAAKEVLGEESVVAKQRQNNRRMIPRRLAVAGLILVVLPLAWWLKPLLLQRLLEREPSVASPMITVPPMPQVEETVPEVTPQLQLLSVIQQPATELAAQQDQPVDFWRGDFARQLQRLVNISGLAQLSHGTDCQGLPADLACLPLSMTSWSSVKELNRPLLLRQQSVIGDDRRKPVADSKLALLLAIDGNRATLMVAGQPVTVSLLELGEQWGGEAVAVWRKPAAFDVAVGYGSQGAMVAWLATAFASIDQQSIPLADQHFNRALEQRVKLFQRYNQLHDDGMVGVNTLLKINQQLYRPRLLNQQPAADNTVVPSSVSVPVLTQQGQG</sequence>
<dbReference type="EMBL" id="CAKLPX010000001">
    <property type="protein sequence ID" value="CAH0991414.1"/>
    <property type="molecule type" value="Genomic_DNA"/>
</dbReference>
<accession>A0ABM9AFA7</accession>
<evidence type="ECO:0000313" key="3">
    <source>
        <dbReference type="EMBL" id="CAH0991414.1"/>
    </source>
</evidence>
<dbReference type="Pfam" id="PF13401">
    <property type="entry name" value="AAA_22"/>
    <property type="match status" value="1"/>
</dbReference>
<gene>
    <name evidence="3" type="ORF">SIN8267_01518</name>
</gene>
<dbReference type="Gene3D" id="3.40.50.300">
    <property type="entry name" value="P-loop containing nucleotide triphosphate hydrolases"/>
    <property type="match status" value="1"/>
</dbReference>
<keyword evidence="1" id="KW-0472">Membrane</keyword>
<keyword evidence="1" id="KW-1133">Transmembrane helix</keyword>
<dbReference type="InterPro" id="IPR036366">
    <property type="entry name" value="PGBDSf"/>
</dbReference>
<feature type="transmembrane region" description="Helical" evidence="1">
    <location>
        <begin position="286"/>
        <end position="306"/>
    </location>
</feature>
<dbReference type="InterPro" id="IPR027417">
    <property type="entry name" value="P-loop_NTPase"/>
</dbReference>
<evidence type="ECO:0000259" key="2">
    <source>
        <dbReference type="SMART" id="SM00382"/>
    </source>
</evidence>
<name>A0ABM9AFA7_9GAMM</name>
<protein>
    <recommendedName>
        <fullName evidence="2">AAA+ ATPase domain-containing protein</fullName>
    </recommendedName>
</protein>
<comment type="caution">
    <text evidence="3">The sequence shown here is derived from an EMBL/GenBank/DDBJ whole genome shotgun (WGS) entry which is preliminary data.</text>
</comment>
<proteinExistence type="predicted"/>
<keyword evidence="4" id="KW-1185">Reference proteome</keyword>
<dbReference type="InterPro" id="IPR002477">
    <property type="entry name" value="Peptidoglycan-bd-like"/>
</dbReference>
<dbReference type="SUPFAM" id="SSF52540">
    <property type="entry name" value="P-loop containing nucleoside triphosphate hydrolases"/>
    <property type="match status" value="1"/>
</dbReference>
<organism evidence="3 4">
    <name type="scientific">Sinobacterium norvegicum</name>
    <dbReference type="NCBI Taxonomy" id="1641715"/>
    <lineage>
        <taxon>Bacteria</taxon>
        <taxon>Pseudomonadati</taxon>
        <taxon>Pseudomonadota</taxon>
        <taxon>Gammaproteobacteria</taxon>
        <taxon>Cellvibrionales</taxon>
        <taxon>Spongiibacteraceae</taxon>
        <taxon>Sinobacterium</taxon>
    </lineage>
</organism>
<dbReference type="Proteomes" id="UP000838100">
    <property type="component" value="Unassembled WGS sequence"/>
</dbReference>
<evidence type="ECO:0000256" key="1">
    <source>
        <dbReference type="SAM" id="Phobius"/>
    </source>
</evidence>
<dbReference type="PANTHER" id="PTHR35894">
    <property type="entry name" value="GENERAL SECRETION PATHWAY PROTEIN A-RELATED"/>
    <property type="match status" value="1"/>
</dbReference>
<dbReference type="Pfam" id="PF01471">
    <property type="entry name" value="PG_binding_1"/>
    <property type="match status" value="1"/>
</dbReference>
<reference evidence="3" key="1">
    <citation type="submission" date="2021-12" db="EMBL/GenBank/DDBJ databases">
        <authorList>
            <person name="Rodrigo-Torres L."/>
            <person name="Arahal R. D."/>
            <person name="Lucena T."/>
        </authorList>
    </citation>
    <scope>NUCLEOTIDE SEQUENCE</scope>
    <source>
        <strain evidence="3">CECT 8267</strain>
    </source>
</reference>
<dbReference type="InterPro" id="IPR036365">
    <property type="entry name" value="PGBD-like_sf"/>
</dbReference>
<dbReference type="InterPro" id="IPR003593">
    <property type="entry name" value="AAA+_ATPase"/>
</dbReference>
<dbReference type="PANTHER" id="PTHR35894:SF1">
    <property type="entry name" value="PHOSPHORIBULOKINASE _ URIDINE KINASE FAMILY"/>
    <property type="match status" value="1"/>
</dbReference>
<dbReference type="Gene3D" id="1.10.101.10">
    <property type="entry name" value="PGBD-like superfamily/PGBD"/>
    <property type="match status" value="1"/>
</dbReference>
<dbReference type="SUPFAM" id="SSF47090">
    <property type="entry name" value="PGBD-like"/>
    <property type="match status" value="1"/>
</dbReference>
<dbReference type="CDD" id="cd00009">
    <property type="entry name" value="AAA"/>
    <property type="match status" value="1"/>
</dbReference>